<proteinExistence type="predicted"/>
<name>A0ABN1UAC6_9ACTN</name>
<dbReference type="InterPro" id="IPR046640">
    <property type="entry name" value="DUF6752"/>
</dbReference>
<evidence type="ECO:0000313" key="4">
    <source>
        <dbReference type="Proteomes" id="UP001499979"/>
    </source>
</evidence>
<evidence type="ECO:0000259" key="2">
    <source>
        <dbReference type="Pfam" id="PF20537"/>
    </source>
</evidence>
<keyword evidence="1" id="KW-0175">Coiled coil</keyword>
<dbReference type="EMBL" id="BAAAJE010000002">
    <property type="protein sequence ID" value="GAA1131613.1"/>
    <property type="molecule type" value="Genomic_DNA"/>
</dbReference>
<dbReference type="Proteomes" id="UP001499979">
    <property type="component" value="Unassembled WGS sequence"/>
</dbReference>
<gene>
    <name evidence="3" type="ORF">GCM10009606_09650</name>
</gene>
<dbReference type="Pfam" id="PF20537">
    <property type="entry name" value="DUF6752"/>
    <property type="match status" value="1"/>
</dbReference>
<keyword evidence="4" id="KW-1185">Reference proteome</keyword>
<protein>
    <recommendedName>
        <fullName evidence="2">DUF6752 domain-containing protein</fullName>
    </recommendedName>
</protein>
<accession>A0ABN1UAC6</accession>
<feature type="domain" description="DUF6752" evidence="2">
    <location>
        <begin position="18"/>
        <end position="72"/>
    </location>
</feature>
<dbReference type="RefSeq" id="WP_343906147.1">
    <property type="nucleotide sequence ID" value="NZ_BAAAJE010000002.1"/>
</dbReference>
<sequence length="72" mass="8119">MGMKDLRGRLTARATHDLRKRVTALEAEVQECRQLNLRLAELTDLVTDLLVPLARGDEAGTREALARYQESI</sequence>
<feature type="coiled-coil region" evidence="1">
    <location>
        <begin position="15"/>
        <end position="45"/>
    </location>
</feature>
<reference evidence="3 4" key="1">
    <citation type="journal article" date="2019" name="Int. J. Syst. Evol. Microbiol.">
        <title>The Global Catalogue of Microorganisms (GCM) 10K type strain sequencing project: providing services to taxonomists for standard genome sequencing and annotation.</title>
        <authorList>
            <consortium name="The Broad Institute Genomics Platform"/>
            <consortium name="The Broad Institute Genome Sequencing Center for Infectious Disease"/>
            <person name="Wu L."/>
            <person name="Ma J."/>
        </authorList>
    </citation>
    <scope>NUCLEOTIDE SEQUENCE [LARGE SCALE GENOMIC DNA]</scope>
    <source>
        <strain evidence="3 4">JCM 11813</strain>
    </source>
</reference>
<comment type="caution">
    <text evidence="3">The sequence shown here is derived from an EMBL/GenBank/DDBJ whole genome shotgun (WGS) entry which is preliminary data.</text>
</comment>
<evidence type="ECO:0000256" key="1">
    <source>
        <dbReference type="SAM" id="Coils"/>
    </source>
</evidence>
<evidence type="ECO:0000313" key="3">
    <source>
        <dbReference type="EMBL" id="GAA1131613.1"/>
    </source>
</evidence>
<organism evidence="3 4">
    <name type="scientific">Nocardioides aquiterrae</name>
    <dbReference type="NCBI Taxonomy" id="203799"/>
    <lineage>
        <taxon>Bacteria</taxon>
        <taxon>Bacillati</taxon>
        <taxon>Actinomycetota</taxon>
        <taxon>Actinomycetes</taxon>
        <taxon>Propionibacteriales</taxon>
        <taxon>Nocardioidaceae</taxon>
        <taxon>Nocardioides</taxon>
    </lineage>
</organism>